<evidence type="ECO:0000256" key="1">
    <source>
        <dbReference type="ARBA" id="ARBA00000198"/>
    </source>
</evidence>
<dbReference type="GO" id="GO:0004150">
    <property type="term" value="F:dihydroneopterin aldolase activity"/>
    <property type="evidence" value="ECO:0007669"/>
    <property type="project" value="UniProtKB-UniRule"/>
</dbReference>
<protein>
    <recommendedName>
        <fullName evidence="9">Bifunctional folate synthesis protein</fullName>
    </recommendedName>
    <domain>
        <recommendedName>
            <fullName evidence="9">Dihydroneopterin aldolase</fullName>
            <shortName evidence="9">DHNA</shortName>
            <ecNumber evidence="9">4.1.2.25</ecNumber>
        </recommendedName>
        <alternativeName>
            <fullName evidence="9">7,8-dihydroneopterin aldolase</fullName>
        </alternativeName>
    </domain>
    <domain>
        <recommendedName>
            <fullName evidence="9">2-amino-4-hydroxy-6-hydroxymethyldihydropteridine pyrophosphokinase</fullName>
            <ecNumber evidence="9">2.7.6.3</ecNumber>
        </recommendedName>
        <alternativeName>
            <fullName evidence="9">6-hydroxymethyl-7,8-dihydropterin pyrophosphokinase</fullName>
            <shortName evidence="9">PPPK</shortName>
        </alternativeName>
        <alternativeName>
            <fullName evidence="9">7,8-dihydro-6-hydroxymethylpterin pyrophosphokinase</fullName>
            <shortName evidence="9">HPPK</shortName>
        </alternativeName>
    </domain>
</protein>
<keyword evidence="9" id="KW-0456">Lyase</keyword>
<evidence type="ECO:0000313" key="11">
    <source>
        <dbReference type="EMBL" id="MBS6536630.1"/>
    </source>
</evidence>
<evidence type="ECO:0000256" key="8">
    <source>
        <dbReference type="ARBA" id="ARBA00022909"/>
    </source>
</evidence>
<organism evidence="11 12">
    <name type="scientific">Streptococcus parasanguinis</name>
    <dbReference type="NCBI Taxonomy" id="1318"/>
    <lineage>
        <taxon>Bacteria</taxon>
        <taxon>Bacillati</taxon>
        <taxon>Bacillota</taxon>
        <taxon>Bacilli</taxon>
        <taxon>Lactobacillales</taxon>
        <taxon>Streptococcaceae</taxon>
        <taxon>Streptococcus</taxon>
    </lineage>
</organism>
<dbReference type="SUPFAM" id="SSF55620">
    <property type="entry name" value="Tetrahydrobiopterin biosynthesis enzymes-like"/>
    <property type="match status" value="1"/>
</dbReference>
<evidence type="ECO:0000256" key="9">
    <source>
        <dbReference type="RuleBase" id="RU362079"/>
    </source>
</evidence>
<dbReference type="EMBL" id="JAGZZN010000016">
    <property type="protein sequence ID" value="MBS6536630.1"/>
    <property type="molecule type" value="Genomic_DNA"/>
</dbReference>
<keyword evidence="7" id="KW-0067">ATP-binding</keyword>
<comment type="function">
    <text evidence="9">Catalyzes the conversion of 7,8-dihydroneopterin to 6-hydroxymethyl-7,8-dihydropterin.</text>
</comment>
<evidence type="ECO:0000256" key="4">
    <source>
        <dbReference type="ARBA" id="ARBA00022679"/>
    </source>
</evidence>
<dbReference type="SMART" id="SM00905">
    <property type="entry name" value="FolB"/>
    <property type="match status" value="1"/>
</dbReference>
<dbReference type="CDD" id="cd00534">
    <property type="entry name" value="DHNA_DHNTPE"/>
    <property type="match status" value="1"/>
</dbReference>
<dbReference type="PROSITE" id="PS00794">
    <property type="entry name" value="HPPK"/>
    <property type="match status" value="1"/>
</dbReference>
<dbReference type="NCBIfam" id="TIGR01498">
    <property type="entry name" value="folK"/>
    <property type="match status" value="1"/>
</dbReference>
<dbReference type="GO" id="GO:0003848">
    <property type="term" value="F:2-amino-4-hydroxy-6-hydroxymethyldihydropteridine diphosphokinase activity"/>
    <property type="evidence" value="ECO:0007669"/>
    <property type="project" value="UniProtKB-EC"/>
</dbReference>
<evidence type="ECO:0000313" key="12">
    <source>
        <dbReference type="Proteomes" id="UP000761167"/>
    </source>
</evidence>
<comment type="pathway">
    <text evidence="9">Cofactor biosynthesis; tetrahydrofolate biosynthesis; 2-amino-4-hydroxy-6-hydroxymethyl-7,8-dihydropteridine diphosphate from 7,8-dihydroneopterin triphosphate: step 3/4.</text>
</comment>
<comment type="similarity">
    <text evidence="9">Belongs to the DHNA family.</text>
</comment>
<dbReference type="NCBIfam" id="TIGR00525">
    <property type="entry name" value="folB"/>
    <property type="match status" value="1"/>
</dbReference>
<dbReference type="EC" id="2.7.6.3" evidence="9"/>
<dbReference type="CDD" id="cd00483">
    <property type="entry name" value="HPPK"/>
    <property type="match status" value="1"/>
</dbReference>
<comment type="caution">
    <text evidence="11">The sequence shown here is derived from an EMBL/GenBank/DDBJ whole genome shotgun (WGS) entry which is preliminary data.</text>
</comment>
<dbReference type="InterPro" id="IPR000550">
    <property type="entry name" value="Hppk"/>
</dbReference>
<dbReference type="PANTHER" id="PTHR43071">
    <property type="entry name" value="2-AMINO-4-HYDROXY-6-HYDROXYMETHYLDIHYDROPTERIDINE PYROPHOSPHOKINASE"/>
    <property type="match status" value="1"/>
</dbReference>
<dbReference type="Gene3D" id="3.30.1130.10">
    <property type="match status" value="1"/>
</dbReference>
<dbReference type="GO" id="GO:0046656">
    <property type="term" value="P:folic acid biosynthetic process"/>
    <property type="evidence" value="ECO:0007669"/>
    <property type="project" value="UniProtKB-UniRule"/>
</dbReference>
<evidence type="ECO:0000256" key="6">
    <source>
        <dbReference type="ARBA" id="ARBA00022777"/>
    </source>
</evidence>
<evidence type="ECO:0000256" key="7">
    <source>
        <dbReference type="ARBA" id="ARBA00022840"/>
    </source>
</evidence>
<dbReference type="Proteomes" id="UP000761167">
    <property type="component" value="Unassembled WGS sequence"/>
</dbReference>
<proteinExistence type="inferred from homology"/>
<dbReference type="PANTHER" id="PTHR43071:SF1">
    <property type="entry name" value="2-AMINO-4-HYDROXY-6-HYDROXYMETHYLDIHYDROPTERIDINE PYROPHOSPHOKINASE"/>
    <property type="match status" value="1"/>
</dbReference>
<dbReference type="Pfam" id="PF01288">
    <property type="entry name" value="HPPK"/>
    <property type="match status" value="1"/>
</dbReference>
<keyword evidence="8 9" id="KW-0289">Folate biosynthesis</keyword>
<dbReference type="InterPro" id="IPR006156">
    <property type="entry name" value="Dihydroneopterin_aldolase"/>
</dbReference>
<dbReference type="EC" id="4.1.2.25" evidence="9"/>
<comment type="catalytic activity">
    <reaction evidence="9">
        <text>7,8-dihydroneopterin = 6-hydroxymethyl-7,8-dihydropterin + glycolaldehyde</text>
        <dbReference type="Rhea" id="RHEA:10540"/>
        <dbReference type="ChEBI" id="CHEBI:17001"/>
        <dbReference type="ChEBI" id="CHEBI:17071"/>
        <dbReference type="ChEBI" id="CHEBI:44841"/>
        <dbReference type="EC" id="4.1.2.25"/>
    </reaction>
</comment>
<name>A0A943STT8_STRPA</name>
<dbReference type="InterPro" id="IPR043133">
    <property type="entry name" value="GTP-CH-I_C/QueF"/>
</dbReference>
<dbReference type="InterPro" id="IPR006157">
    <property type="entry name" value="FolB_dom"/>
</dbReference>
<evidence type="ECO:0000259" key="10">
    <source>
        <dbReference type="PROSITE" id="PS00794"/>
    </source>
</evidence>
<dbReference type="SUPFAM" id="SSF55083">
    <property type="entry name" value="6-hydroxymethyl-7,8-dihydropterin pyrophosphokinase, HPPK"/>
    <property type="match status" value="1"/>
</dbReference>
<comment type="catalytic activity">
    <reaction evidence="1">
        <text>6-hydroxymethyl-7,8-dihydropterin + ATP = (7,8-dihydropterin-6-yl)methyl diphosphate + AMP + H(+)</text>
        <dbReference type="Rhea" id="RHEA:11412"/>
        <dbReference type="ChEBI" id="CHEBI:15378"/>
        <dbReference type="ChEBI" id="CHEBI:30616"/>
        <dbReference type="ChEBI" id="CHEBI:44841"/>
        <dbReference type="ChEBI" id="CHEBI:72950"/>
        <dbReference type="ChEBI" id="CHEBI:456215"/>
        <dbReference type="EC" id="2.7.6.3"/>
    </reaction>
</comment>
<keyword evidence="6" id="KW-0418">Kinase</keyword>
<dbReference type="Gene3D" id="3.30.70.560">
    <property type="entry name" value="7,8-Dihydro-6-hydroxymethylpterin-pyrophosphokinase HPPK"/>
    <property type="match status" value="1"/>
</dbReference>
<dbReference type="GO" id="GO:0005524">
    <property type="term" value="F:ATP binding"/>
    <property type="evidence" value="ECO:0007669"/>
    <property type="project" value="UniProtKB-KW"/>
</dbReference>
<dbReference type="Pfam" id="PF02152">
    <property type="entry name" value="FolB"/>
    <property type="match status" value="1"/>
</dbReference>
<keyword evidence="4 11" id="KW-0808">Transferase</keyword>
<reference evidence="11" key="1">
    <citation type="submission" date="2021-02" db="EMBL/GenBank/DDBJ databases">
        <title>Infant gut strain persistence is associated with maternal origin, phylogeny, and functional potential including surface adhesion and iron acquisition.</title>
        <authorList>
            <person name="Lou Y.C."/>
        </authorList>
    </citation>
    <scope>NUCLEOTIDE SEQUENCE</scope>
    <source>
        <strain evidence="11">L3_060_000G1_dasL3_060_000G1_metabat.metabat.86_ sub</strain>
    </source>
</reference>
<dbReference type="AlphaFoldDB" id="A0A943STT8"/>
<sequence length="269" mass="31143">MDQLRIKDLEIYAYHGVFPAEKELGQRFVLDLWVDYEMTRAARTGDLDASIHYGILAEQLTEWMQAEKIDLIETVAFQLVQKIFESYAFVEKVRLELKKPWAPVPLPLETCSVTIEREKKRAFIGLGTNMGDKQLQLETALEKIKGRGIHLLQTSTRIETEPWGGVEQDTFLNQVAEVETWMTPEDLLETLLAIEQEMGRVREIKWGPRVIDLDLLYMEDTICYSPSLILPHPYVAERAFVLESLNEIAPHFVDPVQRKSIRQLWEAVK</sequence>
<accession>A0A943STT8</accession>
<comment type="pathway">
    <text evidence="2">Cofactor biosynthesis; tetrahydrofolate biosynthesis; 2-amino-4-hydroxy-6-hydroxymethyl-7,8-dihydropteridine diphosphate from 7,8-dihydroneopterin triphosphate: step 4/4.</text>
</comment>
<dbReference type="NCBIfam" id="TIGR00526">
    <property type="entry name" value="folB_dom"/>
    <property type="match status" value="1"/>
</dbReference>
<dbReference type="GO" id="GO:0016301">
    <property type="term" value="F:kinase activity"/>
    <property type="evidence" value="ECO:0007669"/>
    <property type="project" value="UniProtKB-KW"/>
</dbReference>
<gene>
    <name evidence="11" type="primary">folK</name>
    <name evidence="11" type="ORF">KH363_03695</name>
</gene>
<evidence type="ECO:0000256" key="2">
    <source>
        <dbReference type="ARBA" id="ARBA00005051"/>
    </source>
</evidence>
<evidence type="ECO:0000256" key="5">
    <source>
        <dbReference type="ARBA" id="ARBA00022741"/>
    </source>
</evidence>
<keyword evidence="5" id="KW-0547">Nucleotide-binding</keyword>
<comment type="similarity">
    <text evidence="3">In the N-terminal section; belongs to the DHNA family.</text>
</comment>
<evidence type="ECO:0000256" key="3">
    <source>
        <dbReference type="ARBA" id="ARBA00009640"/>
    </source>
</evidence>
<dbReference type="GO" id="GO:0046654">
    <property type="term" value="P:tetrahydrofolate biosynthetic process"/>
    <property type="evidence" value="ECO:0007669"/>
    <property type="project" value="UniProtKB-UniRule"/>
</dbReference>
<feature type="domain" description="7,8-dihydro-6-hydroxymethylpterin-pyrophosphokinase" evidence="10">
    <location>
        <begin position="205"/>
        <end position="216"/>
    </location>
</feature>
<dbReference type="InterPro" id="IPR035907">
    <property type="entry name" value="Hppk_sf"/>
</dbReference>